<dbReference type="AlphaFoldDB" id="A0A061RSB1"/>
<accession>A0A061RSB1</accession>
<evidence type="ECO:0000313" key="1">
    <source>
        <dbReference type="EMBL" id="JAC73624.1"/>
    </source>
</evidence>
<protein>
    <submittedName>
        <fullName evidence="1">Uncharacterized protein</fullName>
    </submittedName>
</protein>
<sequence>PWNCQALRSVPCCSPFFLTCLPLRSYILPSGTETPTFCYLFNIDYYQFIRVGQLWAWFVVWELSVNNSCLP</sequence>
<organism evidence="1">
    <name type="scientific">Tetraselmis sp. GSL018</name>
    <dbReference type="NCBI Taxonomy" id="582737"/>
    <lineage>
        <taxon>Eukaryota</taxon>
        <taxon>Viridiplantae</taxon>
        <taxon>Chlorophyta</taxon>
        <taxon>core chlorophytes</taxon>
        <taxon>Chlorodendrophyceae</taxon>
        <taxon>Chlorodendrales</taxon>
        <taxon>Chlorodendraceae</taxon>
        <taxon>Tetraselmis</taxon>
    </lineage>
</organism>
<name>A0A061RSB1_9CHLO</name>
<dbReference type="EMBL" id="GBEZ01012244">
    <property type="protein sequence ID" value="JAC73624.1"/>
    <property type="molecule type" value="Transcribed_RNA"/>
</dbReference>
<proteinExistence type="predicted"/>
<feature type="non-terminal residue" evidence="1">
    <location>
        <position position="1"/>
    </location>
</feature>
<gene>
    <name evidence="1" type="ORF">TSPGSL018_28338</name>
</gene>
<reference evidence="1" key="1">
    <citation type="submission" date="2014-05" db="EMBL/GenBank/DDBJ databases">
        <title>The transcriptome of the halophilic microalga Tetraselmis sp. GSL018 isolated from the Great Salt Lake, Utah.</title>
        <authorList>
            <person name="Jinkerson R.E."/>
            <person name="D'Adamo S."/>
            <person name="Posewitz M.C."/>
        </authorList>
    </citation>
    <scope>NUCLEOTIDE SEQUENCE</scope>
    <source>
        <strain evidence="1">GSL018</strain>
    </source>
</reference>